<dbReference type="CDD" id="cd12797">
    <property type="entry name" value="M23_peptidase"/>
    <property type="match status" value="1"/>
</dbReference>
<gene>
    <name evidence="4" type="primary">36</name>
    <name evidence="4" type="ORF">PBI_MARGAERY_37</name>
</gene>
<accession>A0A514DHM4</accession>
<keyword evidence="2" id="KW-0081">Bacteriolytic enzyme</keyword>
<dbReference type="SUPFAM" id="SSF51261">
    <property type="entry name" value="Duplicated hybrid motif"/>
    <property type="match status" value="1"/>
</dbReference>
<evidence type="ECO:0000256" key="1">
    <source>
        <dbReference type="ARBA" id="ARBA00022529"/>
    </source>
</evidence>
<dbReference type="Gene3D" id="2.70.70.10">
    <property type="entry name" value="Glucose Permease (Domain IIA)"/>
    <property type="match status" value="1"/>
</dbReference>
<evidence type="ECO:0000313" key="5">
    <source>
        <dbReference type="Proteomes" id="UP000315956"/>
    </source>
</evidence>
<dbReference type="Pfam" id="PF01551">
    <property type="entry name" value="Peptidase_M23"/>
    <property type="match status" value="1"/>
</dbReference>
<dbReference type="RefSeq" id="YP_010751137.1">
    <property type="nucleotide sequence ID" value="NC_073366.1"/>
</dbReference>
<dbReference type="GeneID" id="80004800"/>
<dbReference type="EMBL" id="MK937606">
    <property type="protein sequence ID" value="QDH93094.1"/>
    <property type="molecule type" value="Genomic_DNA"/>
</dbReference>
<dbReference type="InterPro" id="IPR050570">
    <property type="entry name" value="Cell_wall_metabolism_enzyme"/>
</dbReference>
<name>A0A514DHM4_9CAUD</name>
<dbReference type="InterPro" id="IPR016047">
    <property type="entry name" value="M23ase_b-sheet_dom"/>
</dbReference>
<evidence type="ECO:0000259" key="3">
    <source>
        <dbReference type="Pfam" id="PF01551"/>
    </source>
</evidence>
<organism evidence="4 5">
    <name type="scientific">Microbacterium phage Margaery</name>
    <dbReference type="NCBI Taxonomy" id="2591217"/>
    <lineage>
        <taxon>Viruses</taxon>
        <taxon>Duplodnaviria</taxon>
        <taxon>Heunggongvirae</taxon>
        <taxon>Uroviricota</taxon>
        <taxon>Caudoviricetes</taxon>
        <taxon>Hodgkinviridae</taxon>
        <taxon>Margaeryvirus</taxon>
        <taxon>Margaeryvirus margaery</taxon>
    </lineage>
</organism>
<protein>
    <submittedName>
        <fullName evidence="4">Endolysin</fullName>
    </submittedName>
</protein>
<evidence type="ECO:0000256" key="2">
    <source>
        <dbReference type="ARBA" id="ARBA00022638"/>
    </source>
</evidence>
<dbReference type="Proteomes" id="UP000315956">
    <property type="component" value="Segment"/>
</dbReference>
<evidence type="ECO:0000313" key="4">
    <source>
        <dbReference type="EMBL" id="QDH93094.1"/>
    </source>
</evidence>
<dbReference type="PANTHER" id="PTHR21666">
    <property type="entry name" value="PEPTIDASE-RELATED"/>
    <property type="match status" value="1"/>
</dbReference>
<dbReference type="PANTHER" id="PTHR21666:SF270">
    <property type="entry name" value="MUREIN HYDROLASE ACTIVATOR ENVC"/>
    <property type="match status" value="1"/>
</dbReference>
<feature type="domain" description="M23ase beta-sheet core" evidence="3">
    <location>
        <begin position="35"/>
        <end position="127"/>
    </location>
</feature>
<sequence>MSNVVVWPNGGVSTPRVTSEFGMRVNPVTGVYTLHAGIDLIGWSIIKAPADGVVTFAGYNGGAGNEVRIKRPNGDVFRLMHNKELWVRAGQSVSVGQDIAVMGTTGNSTGVHCHFETHPGGGAAINPRTYMAQAITGGGAGGGGDDMGAAEMAVLKNIEAILVGTGPSLTDPNFIGGAGSIYNRLLNLSAHVYAGGPSAADPNYLGAPGTLYALAKAPVNRTVMVDGKPVAQKIAQIQDNADTNTFVRQILPLVQGLAARPVVEFTDEQTALLADGLADALTERGVGGASAEEVKAALSDVLGRLVLRAEPEPA</sequence>
<proteinExistence type="predicted"/>
<dbReference type="GO" id="GO:0031640">
    <property type="term" value="P:killing of cells of another organism"/>
    <property type="evidence" value="ECO:0007669"/>
    <property type="project" value="UniProtKB-KW"/>
</dbReference>
<dbReference type="KEGG" id="vg:80004800"/>
<keyword evidence="5" id="KW-1185">Reference proteome</keyword>
<dbReference type="GO" id="GO:0042742">
    <property type="term" value="P:defense response to bacterium"/>
    <property type="evidence" value="ECO:0007669"/>
    <property type="project" value="UniProtKB-KW"/>
</dbReference>
<reference evidence="4 5" key="1">
    <citation type="submission" date="2019-05" db="EMBL/GenBank/DDBJ databases">
        <authorList>
            <person name="Stoner T.H."/>
            <person name="Aull H.G."/>
            <person name="Divens A.M."/>
            <person name="Zack K."/>
            <person name="Garlena R.A."/>
            <person name="Russell D.A."/>
            <person name="Pope W.H."/>
            <person name="Jacobs-Sera D."/>
            <person name="Hatfull G.F."/>
        </authorList>
    </citation>
    <scope>NUCLEOTIDE SEQUENCE [LARGE SCALE GENOMIC DNA]</scope>
</reference>
<dbReference type="GO" id="GO:0004222">
    <property type="term" value="F:metalloendopeptidase activity"/>
    <property type="evidence" value="ECO:0007669"/>
    <property type="project" value="TreeGrafter"/>
</dbReference>
<keyword evidence="1" id="KW-0929">Antimicrobial</keyword>
<dbReference type="InterPro" id="IPR011055">
    <property type="entry name" value="Dup_hybrid_motif"/>
</dbReference>